<dbReference type="AlphaFoldDB" id="A0A2P9HL78"/>
<dbReference type="RefSeq" id="WP_109368622.1">
    <property type="nucleotide sequence ID" value="NZ_OOFM01000005.1"/>
</dbReference>
<dbReference type="InterPro" id="IPR005135">
    <property type="entry name" value="Endo/exonuclease/phosphatase"/>
</dbReference>
<dbReference type="Proteomes" id="UP000246073">
    <property type="component" value="Unassembled WGS sequence"/>
</dbReference>
<keyword evidence="4" id="KW-0255">Endonuclease</keyword>
<feature type="domain" description="Endonuclease/exonuclease/phosphatase" evidence="3">
    <location>
        <begin position="107"/>
        <end position="309"/>
    </location>
</feature>
<keyword evidence="2" id="KW-0812">Transmembrane</keyword>
<keyword evidence="2" id="KW-1133">Transmembrane helix</keyword>
<organism evidence="4 5">
    <name type="scientific">Ochrobactrum soli</name>
    <dbReference type="NCBI Taxonomy" id="2448455"/>
    <lineage>
        <taxon>Bacteria</taxon>
        <taxon>Pseudomonadati</taxon>
        <taxon>Pseudomonadota</taxon>
        <taxon>Alphaproteobacteria</taxon>
        <taxon>Hyphomicrobiales</taxon>
        <taxon>Brucellaceae</taxon>
        <taxon>Brucella/Ochrobactrum group</taxon>
        <taxon>Ochrobactrum</taxon>
    </lineage>
</organism>
<keyword evidence="4" id="KW-0540">Nuclease</keyword>
<dbReference type="GO" id="GO:0004519">
    <property type="term" value="F:endonuclease activity"/>
    <property type="evidence" value="ECO:0007669"/>
    <property type="project" value="UniProtKB-KW"/>
</dbReference>
<gene>
    <name evidence="4" type="ORF">OHAE_732</name>
</gene>
<dbReference type="SUPFAM" id="SSF56219">
    <property type="entry name" value="DNase I-like"/>
    <property type="match status" value="1"/>
</dbReference>
<feature type="transmembrane region" description="Helical" evidence="2">
    <location>
        <begin position="41"/>
        <end position="58"/>
    </location>
</feature>
<name>A0A2P9HL78_9HYPH</name>
<evidence type="ECO:0000259" key="3">
    <source>
        <dbReference type="Pfam" id="PF03372"/>
    </source>
</evidence>
<sequence length="337" mass="36919">MSKSRENIPFLLLLAAVAVSIPLVLGFLGAVHPALDSFSHFRAHLAVLMIVLALPLLFTKMRREGAMLLLFAIMALSTTLGMARDFLSGTAGATSAEASGPRYSLVQINLREDNPEPKRILQMIAREKPDIITYQEASEQWTKWLDILQGTYPYRLHCRKDPRTWGVGILSHRPFVEGAQPVCIGDGVLAIAPVDLGGSHINVASLHFSWPWPRWQPYQLGFIEPGLRELAGPTIIAGDLNAVPWSNTVRRIEAASKTAHMTGIGGSWFPSFLPVSLAPFLGLPIDQIFTSPDIVAPRAAAREDAGSDHLPVRLDFSVPAPVRPDEDEPETQSVMLQ</sequence>
<feature type="region of interest" description="Disordered" evidence="1">
    <location>
        <begin position="300"/>
        <end position="337"/>
    </location>
</feature>
<accession>A0A2P9HL78</accession>
<keyword evidence="4" id="KW-0378">Hydrolase</keyword>
<feature type="compositionally biased region" description="Basic and acidic residues" evidence="1">
    <location>
        <begin position="300"/>
        <end position="312"/>
    </location>
</feature>
<evidence type="ECO:0000256" key="2">
    <source>
        <dbReference type="SAM" id="Phobius"/>
    </source>
</evidence>
<dbReference type="Gene3D" id="3.60.10.10">
    <property type="entry name" value="Endonuclease/exonuclease/phosphatase"/>
    <property type="match status" value="1"/>
</dbReference>
<evidence type="ECO:0000256" key="1">
    <source>
        <dbReference type="SAM" id="MobiDB-lite"/>
    </source>
</evidence>
<feature type="transmembrane region" description="Helical" evidence="2">
    <location>
        <begin position="12"/>
        <end position="35"/>
    </location>
</feature>
<dbReference type="InterPro" id="IPR036691">
    <property type="entry name" value="Endo/exonu/phosph_ase_sf"/>
</dbReference>
<evidence type="ECO:0000313" key="4">
    <source>
        <dbReference type="EMBL" id="SPL64865.1"/>
    </source>
</evidence>
<feature type="transmembrane region" description="Helical" evidence="2">
    <location>
        <begin position="65"/>
        <end position="83"/>
    </location>
</feature>
<dbReference type="Pfam" id="PF03372">
    <property type="entry name" value="Exo_endo_phos"/>
    <property type="match status" value="1"/>
</dbReference>
<evidence type="ECO:0000313" key="5">
    <source>
        <dbReference type="Proteomes" id="UP000246073"/>
    </source>
</evidence>
<reference evidence="5" key="1">
    <citation type="submission" date="2017-12" db="EMBL/GenBank/DDBJ databases">
        <authorList>
            <person name="Diaz M."/>
        </authorList>
    </citation>
    <scope>NUCLEOTIDE SEQUENCE [LARGE SCALE GENOMIC DNA]</scope>
    <source>
        <strain evidence="5">FI11154</strain>
    </source>
</reference>
<protein>
    <submittedName>
        <fullName evidence="4">AP endonuclease family 1 domain protein</fullName>
    </submittedName>
</protein>
<dbReference type="EMBL" id="OOFM01000005">
    <property type="protein sequence ID" value="SPL64865.1"/>
    <property type="molecule type" value="Genomic_DNA"/>
</dbReference>
<proteinExistence type="predicted"/>
<keyword evidence="2" id="KW-0472">Membrane</keyword>